<accession>A0A3D8L1J8</accession>
<protein>
    <submittedName>
        <fullName evidence="1">Uncharacterized protein</fullName>
    </submittedName>
</protein>
<gene>
    <name evidence="1" type="ORF">DXT99_25025</name>
</gene>
<dbReference type="Proteomes" id="UP000256708">
    <property type="component" value="Unassembled WGS sequence"/>
</dbReference>
<dbReference type="EMBL" id="QRGR01000044">
    <property type="protein sequence ID" value="RDV11299.1"/>
    <property type="molecule type" value="Genomic_DNA"/>
</dbReference>
<comment type="caution">
    <text evidence="1">The sequence shown here is derived from an EMBL/GenBank/DDBJ whole genome shotgun (WGS) entry which is preliminary data.</text>
</comment>
<sequence>MPHVGAKKTRTSVLAFFTSRILPVEHPADRQKERLFDMKNWLAGIFFPGTPTVLSVSPPFVRQLLSLPEGKYSFYKGARFNNLAEKARLILLAEYRR</sequence>
<organism evidence="1 2">
    <name type="scientific">Pontibacter diazotrophicus</name>
    <dbReference type="NCBI Taxonomy" id="1400979"/>
    <lineage>
        <taxon>Bacteria</taxon>
        <taxon>Pseudomonadati</taxon>
        <taxon>Bacteroidota</taxon>
        <taxon>Cytophagia</taxon>
        <taxon>Cytophagales</taxon>
        <taxon>Hymenobacteraceae</taxon>
        <taxon>Pontibacter</taxon>
    </lineage>
</organism>
<reference evidence="2" key="1">
    <citation type="submission" date="2018-08" db="EMBL/GenBank/DDBJ databases">
        <authorList>
            <person name="Liu Z.-W."/>
            <person name="Du Z.-J."/>
        </authorList>
    </citation>
    <scope>NUCLEOTIDE SEQUENCE [LARGE SCALE GENOMIC DNA]</scope>
    <source>
        <strain evidence="2">H4X</strain>
    </source>
</reference>
<proteinExistence type="predicted"/>
<evidence type="ECO:0000313" key="1">
    <source>
        <dbReference type="EMBL" id="RDV11299.1"/>
    </source>
</evidence>
<evidence type="ECO:0000313" key="2">
    <source>
        <dbReference type="Proteomes" id="UP000256708"/>
    </source>
</evidence>
<keyword evidence="2" id="KW-1185">Reference proteome</keyword>
<dbReference type="AlphaFoldDB" id="A0A3D8L1J8"/>
<name>A0A3D8L1J8_9BACT</name>